<evidence type="ECO:0000313" key="1">
    <source>
        <dbReference type="EMBL" id="RSL63464.1"/>
    </source>
</evidence>
<dbReference type="AlphaFoldDB" id="A0A428QDS6"/>
<proteinExistence type="predicted"/>
<sequence>IIKLLEDYPLLLFKDSTIQTPGRDASTLFVNKANGELVPQQENRGPNRFSFRKVGSDGIWRPLNELTIKNGDKVTMWCHSLGQGGWKSLNDPPTCAVQAMFNKDVRFNVPKETFTAVTGYTPAIFTVEYI</sequence>
<name>A0A428QDS6_9HYPO</name>
<evidence type="ECO:0000313" key="2">
    <source>
        <dbReference type="Proteomes" id="UP000288168"/>
    </source>
</evidence>
<organism evidence="1 2">
    <name type="scientific">Fusarium duplospermum</name>
    <dbReference type="NCBI Taxonomy" id="1325734"/>
    <lineage>
        <taxon>Eukaryota</taxon>
        <taxon>Fungi</taxon>
        <taxon>Dikarya</taxon>
        <taxon>Ascomycota</taxon>
        <taxon>Pezizomycotina</taxon>
        <taxon>Sordariomycetes</taxon>
        <taxon>Hypocreomycetidae</taxon>
        <taxon>Hypocreales</taxon>
        <taxon>Nectriaceae</taxon>
        <taxon>Fusarium</taxon>
        <taxon>Fusarium solani species complex</taxon>
    </lineage>
</organism>
<dbReference type="OrthoDB" id="2562973at2759"/>
<feature type="non-terminal residue" evidence="1">
    <location>
        <position position="1"/>
    </location>
</feature>
<accession>A0A428QDS6</accession>
<dbReference type="STRING" id="1325734.A0A428QDS6"/>
<protein>
    <submittedName>
        <fullName evidence="1">Uncharacterized protein</fullName>
    </submittedName>
</protein>
<reference evidence="1 2" key="1">
    <citation type="submission" date="2017-06" db="EMBL/GenBank/DDBJ databases">
        <title>Comparative genomic analysis of Ambrosia Fusariam Clade fungi.</title>
        <authorList>
            <person name="Stajich J.E."/>
            <person name="Carrillo J."/>
            <person name="Kijimoto T."/>
            <person name="Eskalen A."/>
            <person name="O'Donnell K."/>
            <person name="Kasson M."/>
        </authorList>
    </citation>
    <scope>NUCLEOTIDE SEQUENCE [LARGE SCALE GENOMIC DNA]</scope>
    <source>
        <strain evidence="1 2">NRRL62584</strain>
    </source>
</reference>
<dbReference type="EMBL" id="NKCI01000039">
    <property type="protein sequence ID" value="RSL63464.1"/>
    <property type="molecule type" value="Genomic_DNA"/>
</dbReference>
<gene>
    <name evidence="1" type="ORF">CEP54_005264</name>
</gene>
<comment type="caution">
    <text evidence="1">The sequence shown here is derived from an EMBL/GenBank/DDBJ whole genome shotgun (WGS) entry which is preliminary data.</text>
</comment>
<dbReference type="Proteomes" id="UP000288168">
    <property type="component" value="Unassembled WGS sequence"/>
</dbReference>
<keyword evidence="2" id="KW-1185">Reference proteome</keyword>